<keyword evidence="1" id="KW-0812">Transmembrane</keyword>
<protein>
    <recommendedName>
        <fullName evidence="2">Prepilin type IV endopeptidase peptidase domain-containing protein</fullName>
    </recommendedName>
</protein>
<evidence type="ECO:0000259" key="2">
    <source>
        <dbReference type="Pfam" id="PF01478"/>
    </source>
</evidence>
<feature type="domain" description="Prepilin type IV endopeptidase peptidase" evidence="2">
    <location>
        <begin position="12"/>
        <end position="108"/>
    </location>
</feature>
<evidence type="ECO:0000313" key="4">
    <source>
        <dbReference type="Proteomes" id="UP000078532"/>
    </source>
</evidence>
<dbReference type="Proteomes" id="UP000078532">
    <property type="component" value="Unassembled WGS sequence"/>
</dbReference>
<reference evidence="3 4" key="1">
    <citation type="submission" date="2016-04" db="EMBL/GenBank/DDBJ databases">
        <authorList>
            <person name="Evans L.H."/>
            <person name="Alamgir A."/>
            <person name="Owens N."/>
            <person name="Weber N.D."/>
            <person name="Virtaneva K."/>
            <person name="Barbian K."/>
            <person name="Babar A."/>
            <person name="Rosenke K."/>
        </authorList>
    </citation>
    <scope>NUCLEOTIDE SEQUENCE [LARGE SCALE GENOMIC DNA]</scope>
    <source>
        <strain evidence="3 4">LMa1</strain>
    </source>
</reference>
<keyword evidence="1" id="KW-1133">Transmembrane helix</keyword>
<feature type="transmembrane region" description="Helical" evidence="1">
    <location>
        <begin position="83"/>
        <end position="109"/>
    </location>
</feature>
<feature type="transmembrane region" description="Helical" evidence="1">
    <location>
        <begin position="58"/>
        <end position="77"/>
    </location>
</feature>
<dbReference type="STRING" id="1838280.A6M21_07590"/>
<dbReference type="Gene3D" id="1.20.120.1220">
    <property type="match status" value="1"/>
</dbReference>
<dbReference type="InterPro" id="IPR000045">
    <property type="entry name" value="Prepilin_IV_endopep_pep"/>
</dbReference>
<evidence type="ECO:0000313" key="3">
    <source>
        <dbReference type="EMBL" id="OAT83690.1"/>
    </source>
</evidence>
<dbReference type="GO" id="GO:0004190">
    <property type="term" value="F:aspartic-type endopeptidase activity"/>
    <property type="evidence" value="ECO:0007669"/>
    <property type="project" value="InterPro"/>
</dbReference>
<dbReference type="AlphaFoldDB" id="A0A1B7LG17"/>
<dbReference type="EMBL" id="LYVF01000099">
    <property type="protein sequence ID" value="OAT83690.1"/>
    <property type="molecule type" value="Genomic_DNA"/>
</dbReference>
<name>A0A1B7LG17_9FIRM</name>
<feature type="transmembrane region" description="Helical" evidence="1">
    <location>
        <begin position="34"/>
        <end position="51"/>
    </location>
</feature>
<dbReference type="GO" id="GO:0016020">
    <property type="term" value="C:membrane"/>
    <property type="evidence" value="ECO:0007669"/>
    <property type="project" value="InterPro"/>
</dbReference>
<evidence type="ECO:0000256" key="1">
    <source>
        <dbReference type="SAM" id="Phobius"/>
    </source>
</evidence>
<dbReference type="Pfam" id="PF01478">
    <property type="entry name" value="Peptidase_A24"/>
    <property type="match status" value="1"/>
</dbReference>
<sequence length="164" mass="17597">MGVMFIFTVKLLLLAALCGYTSYWDIKEKKVPNIATVTVMAAGILIAGVQWRLALMDAGLGMLLFLPLILVGLARMGDAKLCAAAAALVGFTSAGLGAWLGTVICALWLTFTEARRRRLGAWLAGHVAALGQLRAGCKPVGRYIPFAPFFAAGMVLALVWRWWA</sequence>
<keyword evidence="4" id="KW-1185">Reference proteome</keyword>
<keyword evidence="1" id="KW-0472">Membrane</keyword>
<organism evidence="3 4">
    <name type="scientific">Desulfotomaculum copahuensis</name>
    <dbReference type="NCBI Taxonomy" id="1838280"/>
    <lineage>
        <taxon>Bacteria</taxon>
        <taxon>Bacillati</taxon>
        <taxon>Bacillota</taxon>
        <taxon>Clostridia</taxon>
        <taxon>Eubacteriales</taxon>
        <taxon>Desulfotomaculaceae</taxon>
        <taxon>Desulfotomaculum</taxon>
    </lineage>
</organism>
<feature type="transmembrane region" description="Helical" evidence="1">
    <location>
        <begin position="143"/>
        <end position="163"/>
    </location>
</feature>
<accession>A0A1B7LG17</accession>
<proteinExistence type="predicted"/>
<gene>
    <name evidence="3" type="ORF">A6M21_07590</name>
</gene>
<comment type="caution">
    <text evidence="3">The sequence shown here is derived from an EMBL/GenBank/DDBJ whole genome shotgun (WGS) entry which is preliminary data.</text>
</comment>